<reference evidence="1" key="1">
    <citation type="journal article" date="2025" name="Int. J. Syst. Evol. Microbiol.">
        <title>Inconstantimicrobium mannanitabidum sp. nov., a novel member of the family Clostridiaceae isolated from anoxic soil under the treatment of reductive soil disinfestation.</title>
        <authorList>
            <person name="Ueki A."/>
            <person name="Tonouchi A."/>
            <person name="Honma S."/>
            <person name="Kaku N."/>
            <person name="Ueki K."/>
        </authorList>
    </citation>
    <scope>NUCLEOTIDE SEQUENCE</scope>
    <source>
        <strain evidence="1">TW13</strain>
    </source>
</reference>
<sequence>MKKTQSIVSKRRERILSYLKTNESINTNDLAEMLEISPLTLRRDLQALEDEGLIERYYGGARLVNPSDDYSAYINEHIKSEDADLILTNKRQAIAKYAASLIQDGDTVFLNSSSTALLILEYLEDKRVYIVTNNGKALNSTIGPNIELVLTGGQVYERKQSLVGEFATYILSKVTADKCFLGVSGIAADSGISTSVLQETLINHEMINRCNGEIYVLADSSKVGRHHNFSSGDINEITHLITDSDISETEATDLENKGVKVISVNYSSTEN</sequence>
<dbReference type="EMBL" id="BROD01000001">
    <property type="protein sequence ID" value="GKX64811.1"/>
    <property type="molecule type" value="Genomic_DNA"/>
</dbReference>
<organism evidence="1 2">
    <name type="scientific">Inconstantimicrobium mannanitabidum</name>
    <dbReference type="NCBI Taxonomy" id="1604901"/>
    <lineage>
        <taxon>Bacteria</taxon>
        <taxon>Bacillati</taxon>
        <taxon>Bacillota</taxon>
        <taxon>Clostridia</taxon>
        <taxon>Eubacteriales</taxon>
        <taxon>Clostridiaceae</taxon>
        <taxon>Inconstantimicrobium</taxon>
    </lineage>
</organism>
<proteinExistence type="predicted"/>
<protein>
    <submittedName>
        <fullName evidence="1">DeoR family transcriptional regulator</fullName>
    </submittedName>
</protein>
<evidence type="ECO:0000313" key="1">
    <source>
        <dbReference type="EMBL" id="GKX64811.1"/>
    </source>
</evidence>
<evidence type="ECO:0000313" key="2">
    <source>
        <dbReference type="Proteomes" id="UP001058074"/>
    </source>
</evidence>
<accession>A0ACB5R736</accession>
<gene>
    <name evidence="1" type="ORF">rsdtw13_00690</name>
</gene>
<dbReference type="Proteomes" id="UP001058074">
    <property type="component" value="Unassembled WGS sequence"/>
</dbReference>
<comment type="caution">
    <text evidence="1">The sequence shown here is derived from an EMBL/GenBank/DDBJ whole genome shotgun (WGS) entry which is preliminary data.</text>
</comment>
<keyword evidence="2" id="KW-1185">Reference proteome</keyword>
<name>A0ACB5R736_9CLOT</name>